<dbReference type="SMART" id="SM00448">
    <property type="entry name" value="REC"/>
    <property type="match status" value="1"/>
</dbReference>
<proteinExistence type="predicted"/>
<dbReference type="FunFam" id="1.10.10.10:FF:000005">
    <property type="entry name" value="Two-component system response regulator"/>
    <property type="match status" value="1"/>
</dbReference>
<dbReference type="InterPro" id="IPR001789">
    <property type="entry name" value="Sig_transdc_resp-reg_receiver"/>
</dbReference>
<sequence length="272" mass="30188">MRRGSRRGARRPRSEELIPNMATCMPANNPSCPPRTVVPSVAAPDTLMSRVLTIEDDEITANEIVGELKSRGFTVDWVANGRDGMARAISDDYDVITLDRMLPGVDGLTILTTMRSIGVRTPVLMLSALGDVDERVRGLRAGGDDYLTKPFDTEEMTARLEVLLRRSQASPAPFETTLAVGPLTLDLISRKVYRDGAEIALLPTEYRVLEFMMRHAGQTITRMMLFEAVWGYHFDPGTNLIDVHMGRLRKKIDPPDATPMIRTVRGAGYILS</sequence>
<feature type="modified residue" description="4-aspartylphosphate" evidence="6">
    <location>
        <position position="99"/>
    </location>
</feature>
<dbReference type="CDD" id="cd00383">
    <property type="entry name" value="trans_reg_C"/>
    <property type="match status" value="1"/>
</dbReference>
<dbReference type="Gene3D" id="3.40.50.2300">
    <property type="match status" value="1"/>
</dbReference>
<organism evidence="10 11">
    <name type="scientific">Burkholderia thailandensis (strain ATCC 700388 / DSM 13276 / CCUG 48851 / CIP 106301 / E264)</name>
    <dbReference type="NCBI Taxonomy" id="271848"/>
    <lineage>
        <taxon>Bacteria</taxon>
        <taxon>Pseudomonadati</taxon>
        <taxon>Pseudomonadota</taxon>
        <taxon>Betaproteobacteria</taxon>
        <taxon>Burkholderiales</taxon>
        <taxon>Burkholderiaceae</taxon>
        <taxon>Burkholderia</taxon>
        <taxon>pseudomallei group</taxon>
    </lineage>
</organism>
<keyword evidence="4 7" id="KW-0238">DNA-binding</keyword>
<keyword evidence="5" id="KW-0804">Transcription</keyword>
<dbReference type="InterPro" id="IPR001867">
    <property type="entry name" value="OmpR/PhoB-type_DNA-bd"/>
</dbReference>
<dbReference type="KEGG" id="bte:BTH_I0274"/>
<dbReference type="SUPFAM" id="SSF52172">
    <property type="entry name" value="CheY-like"/>
    <property type="match status" value="1"/>
</dbReference>
<dbReference type="HOGENOM" id="CLU_000445_30_1_4"/>
<evidence type="ECO:0000259" key="8">
    <source>
        <dbReference type="PROSITE" id="PS50110"/>
    </source>
</evidence>
<reference evidence="10 11" key="1">
    <citation type="journal article" date="2005" name="BMC Genomics">
        <title>Bacterial genome adaptation to niches: divergence of the potential virulence genes in three Burkholderia species of different survival strategies.</title>
        <authorList>
            <person name="Kim H.S."/>
            <person name="Schell M.A."/>
            <person name="Yu Y."/>
            <person name="Ulrich R.L."/>
            <person name="Sarria S.H."/>
            <person name="Nierman W.C."/>
            <person name="DeShazer D."/>
        </authorList>
    </citation>
    <scope>NUCLEOTIDE SEQUENCE [LARGE SCALE GENOMIC DNA]</scope>
    <source>
        <strain evidence="11">ATCC 700388 / DSM 13276 / CCUG 48851 / CIP 106301 / E264</strain>
    </source>
</reference>
<evidence type="ECO:0000256" key="5">
    <source>
        <dbReference type="ARBA" id="ARBA00023163"/>
    </source>
</evidence>
<dbReference type="Pfam" id="PF00072">
    <property type="entry name" value="Response_reg"/>
    <property type="match status" value="1"/>
</dbReference>
<dbReference type="PROSITE" id="PS50110">
    <property type="entry name" value="RESPONSE_REGULATORY"/>
    <property type="match status" value="1"/>
</dbReference>
<keyword evidence="3" id="KW-0805">Transcription regulation</keyword>
<evidence type="ECO:0000313" key="10">
    <source>
        <dbReference type="EMBL" id="ABC37423.1"/>
    </source>
</evidence>
<feature type="domain" description="Response regulatory" evidence="8">
    <location>
        <begin position="50"/>
        <end position="164"/>
    </location>
</feature>
<keyword evidence="11" id="KW-1185">Reference proteome</keyword>
<keyword evidence="2" id="KW-0902">Two-component regulatory system</keyword>
<name>Q2T1W7_BURTA</name>
<evidence type="ECO:0000256" key="6">
    <source>
        <dbReference type="PROSITE-ProRule" id="PRU00169"/>
    </source>
</evidence>
<evidence type="ECO:0000259" key="9">
    <source>
        <dbReference type="PROSITE" id="PS51755"/>
    </source>
</evidence>
<dbReference type="InterPro" id="IPR036388">
    <property type="entry name" value="WH-like_DNA-bd_sf"/>
</dbReference>
<keyword evidence="1 6" id="KW-0597">Phosphoprotein</keyword>
<dbReference type="SMART" id="SM00862">
    <property type="entry name" value="Trans_reg_C"/>
    <property type="match status" value="1"/>
</dbReference>
<feature type="DNA-binding region" description="OmpR/PhoB-type" evidence="7">
    <location>
        <begin position="175"/>
        <end position="272"/>
    </location>
</feature>
<evidence type="ECO:0000256" key="7">
    <source>
        <dbReference type="PROSITE-ProRule" id="PRU01091"/>
    </source>
</evidence>
<dbReference type="Proteomes" id="UP000001930">
    <property type="component" value="Chromosome I"/>
</dbReference>
<evidence type="ECO:0000313" key="11">
    <source>
        <dbReference type="Proteomes" id="UP000001930"/>
    </source>
</evidence>
<evidence type="ECO:0000256" key="4">
    <source>
        <dbReference type="ARBA" id="ARBA00023125"/>
    </source>
</evidence>
<dbReference type="Gene3D" id="1.10.10.10">
    <property type="entry name" value="Winged helix-like DNA-binding domain superfamily/Winged helix DNA-binding domain"/>
    <property type="match status" value="1"/>
</dbReference>
<dbReference type="GO" id="GO:0032993">
    <property type="term" value="C:protein-DNA complex"/>
    <property type="evidence" value="ECO:0007669"/>
    <property type="project" value="TreeGrafter"/>
</dbReference>
<evidence type="ECO:0000256" key="2">
    <source>
        <dbReference type="ARBA" id="ARBA00023012"/>
    </source>
</evidence>
<dbReference type="PROSITE" id="PS51755">
    <property type="entry name" value="OMPR_PHOB"/>
    <property type="match status" value="1"/>
</dbReference>
<accession>Q2T1W7</accession>
<dbReference type="GO" id="GO:0006355">
    <property type="term" value="P:regulation of DNA-templated transcription"/>
    <property type="evidence" value="ECO:0007669"/>
    <property type="project" value="InterPro"/>
</dbReference>
<evidence type="ECO:0000256" key="1">
    <source>
        <dbReference type="ARBA" id="ARBA00022553"/>
    </source>
</evidence>
<dbReference type="GO" id="GO:0005829">
    <property type="term" value="C:cytosol"/>
    <property type="evidence" value="ECO:0007669"/>
    <property type="project" value="TreeGrafter"/>
</dbReference>
<dbReference type="PANTHER" id="PTHR48111:SF76">
    <property type="entry name" value="TWO-COMPONENT RESPONSE REGULATOR"/>
    <property type="match status" value="1"/>
</dbReference>
<gene>
    <name evidence="10" type="ordered locus">BTH_I0274</name>
</gene>
<dbReference type="PANTHER" id="PTHR48111">
    <property type="entry name" value="REGULATOR OF RPOS"/>
    <property type="match status" value="1"/>
</dbReference>
<evidence type="ECO:0000256" key="3">
    <source>
        <dbReference type="ARBA" id="ARBA00023015"/>
    </source>
</evidence>
<dbReference type="Gene3D" id="6.10.250.690">
    <property type="match status" value="1"/>
</dbReference>
<dbReference type="AlphaFoldDB" id="Q2T1W7"/>
<dbReference type="GO" id="GO:0000976">
    <property type="term" value="F:transcription cis-regulatory region binding"/>
    <property type="evidence" value="ECO:0007669"/>
    <property type="project" value="TreeGrafter"/>
</dbReference>
<feature type="domain" description="OmpR/PhoB-type" evidence="9">
    <location>
        <begin position="175"/>
        <end position="272"/>
    </location>
</feature>
<dbReference type="Pfam" id="PF00486">
    <property type="entry name" value="Trans_reg_C"/>
    <property type="match status" value="1"/>
</dbReference>
<dbReference type="GO" id="GO:0000156">
    <property type="term" value="F:phosphorelay response regulator activity"/>
    <property type="evidence" value="ECO:0007669"/>
    <property type="project" value="TreeGrafter"/>
</dbReference>
<dbReference type="InterPro" id="IPR011006">
    <property type="entry name" value="CheY-like_superfamily"/>
</dbReference>
<protein>
    <submittedName>
        <fullName evidence="10">DNA-binding response regulator</fullName>
    </submittedName>
</protein>
<dbReference type="EMBL" id="CP000086">
    <property type="protein sequence ID" value="ABC37423.1"/>
    <property type="molecule type" value="Genomic_DNA"/>
</dbReference>
<dbReference type="InterPro" id="IPR039420">
    <property type="entry name" value="WalR-like"/>
</dbReference>